<dbReference type="AlphaFoldDB" id="A7NG39"/>
<reference evidence="6 7" key="1">
    <citation type="submission" date="2007-08" db="EMBL/GenBank/DDBJ databases">
        <title>Complete sequence of Roseiflexus castenholzii DSM 13941.</title>
        <authorList>
            <consortium name="US DOE Joint Genome Institute"/>
            <person name="Copeland A."/>
            <person name="Lucas S."/>
            <person name="Lapidus A."/>
            <person name="Barry K."/>
            <person name="Glavina del Rio T."/>
            <person name="Dalin E."/>
            <person name="Tice H."/>
            <person name="Pitluck S."/>
            <person name="Thompson L.S."/>
            <person name="Brettin T."/>
            <person name="Bruce D."/>
            <person name="Detter J.C."/>
            <person name="Han C."/>
            <person name="Tapia R."/>
            <person name="Schmutz J."/>
            <person name="Larimer F."/>
            <person name="Land M."/>
            <person name="Hauser L."/>
            <person name="Kyrpides N."/>
            <person name="Mikhailova N."/>
            <person name="Bryant D.A."/>
            <person name="Hanada S."/>
            <person name="Tsukatani Y."/>
            <person name="Richardson P."/>
        </authorList>
    </citation>
    <scope>NUCLEOTIDE SEQUENCE [LARGE SCALE GENOMIC DNA]</scope>
    <source>
        <strain evidence="7">DSM 13941 / HLO8</strain>
    </source>
</reference>
<feature type="transmembrane region" description="Helical" evidence="4">
    <location>
        <begin position="269"/>
        <end position="287"/>
    </location>
</feature>
<dbReference type="InterPro" id="IPR011042">
    <property type="entry name" value="6-blade_b-propeller_TolB-like"/>
</dbReference>
<dbReference type="PROSITE" id="PS51125">
    <property type="entry name" value="NHL"/>
    <property type="match status" value="4"/>
</dbReference>
<dbReference type="InterPro" id="IPR038731">
    <property type="entry name" value="RgtA/B/C-like"/>
</dbReference>
<feature type="repeat" description="NHL" evidence="2">
    <location>
        <begin position="962"/>
        <end position="1005"/>
    </location>
</feature>
<proteinExistence type="predicted"/>
<sequence>MAILSRDPRDVAAAHAGLDRPLSLTWLSSDVLLLALLLVASVIAHLYGLERMALHHDESIHAWMSWKFYTGAGGFICWGGRSSATYCYDPVYHGPSLYVLTLFSYFLFGDGDMQARLPQAAAGIALVASAWMLRPYLGTRGALLAGVLLAFTPTLLYYTRFARHDGLMVLWTLWIVIGFFRYLDTAQPRYLYLLAVGIALALATHELYYILGFIFGWFLIIRVLYELLPRRTMTIALGSIAGVAALVELSIITGLWYGRLTPTLRADGISLLFFTVASGGLIMSRVWDPTPLCVPRFVALWQEQRTVLWVALGMLASIFVVLYSAFFADMQSVFAGLYAGLAYWLGSQQEFARGDQPWYYYLMLMSLYEPLAFFGGLTATVYLFTRGVRFHRQKQPAANREDTPSDNDINVAGLTPDGANTPSGNDINIAGLAPDSADTHMSFIGRPATALFPLFLAFWFLCSFVAFSWAGEKMPWLNAHIALPANLLLAWALARLGASLNWRDLDRRAWLAPPALTLLFIALAVASWRFGQSAVGQQAQTNLLQGVLLLALAGGLISLIVRVGQWAGVRATLALCALTVAALVGAYTLRATWLVVYDHPDTPVEPMIYTQSTPDIPLIVAQIRDLAISQTRNARGVNDPTGGLSMPLIMDRGDPAQDGEGSLAWPYQWYLRDFTRLETRSSDDFRSATSDTFLVDPPQGAGERILAPVVLVSRVSLNSTAQQALEASYVRLYDTKLNWWFPEGNKCDPQSAGYKRFYFAYPGSAGDIAKACPGLQPQDAPPVWAPIFWIFDSSHWANTGQYLLYRELPPPLRLDGREMSVWVRRDLARVGDAPAVAATGSVIKLVATDIFGEFGSEPGQLIQPRGVAVDPQGNVIVSDSGNHRLIVFDPSGTPIRTIGGFGNGDGQFYEPRGVAVDAAGNMYVADTWNARIVKLDPQGRFLSSWGVGREDFGDGRRASPTGGSQEQNLARPLDFFGPRGVAVDAEGNVYIADTGNKRIVVTDSDGNYQYQWGYDGSAAGQFNEPIGVAVDENGTVFVADTWNSRVQAFARGEDGRVDPLPYATWRVPGWQPQTYEDPFIAARGGRVIVSVPVRNLLTLTDDNGVGLLTWGGSGNDAASVNLPCGVAFAPDGSVVVVDRGNVRMMRFALPNVASPVSNDVPLQ</sequence>
<dbReference type="NCBIfam" id="TIGR03663">
    <property type="entry name" value="flippase activity-associated protein Agl23"/>
    <property type="match status" value="1"/>
</dbReference>
<evidence type="ECO:0000313" key="7">
    <source>
        <dbReference type="Proteomes" id="UP000000263"/>
    </source>
</evidence>
<dbReference type="Proteomes" id="UP000000263">
    <property type="component" value="Chromosome"/>
</dbReference>
<keyword evidence="4" id="KW-0472">Membrane</keyword>
<feature type="transmembrane region" description="Helical" evidence="4">
    <location>
        <begin position="143"/>
        <end position="159"/>
    </location>
</feature>
<feature type="transmembrane region" description="Helical" evidence="4">
    <location>
        <begin position="358"/>
        <end position="384"/>
    </location>
</feature>
<dbReference type="Gene3D" id="2.120.10.30">
    <property type="entry name" value="TolB, C-terminal domain"/>
    <property type="match status" value="3"/>
</dbReference>
<dbReference type="Pfam" id="PF01436">
    <property type="entry name" value="NHL"/>
    <property type="match status" value="4"/>
</dbReference>
<protein>
    <submittedName>
        <fullName evidence="6">NHL repeat containing protein</fullName>
    </submittedName>
</protein>
<keyword evidence="4" id="KW-0812">Transmembrane</keyword>
<feature type="region of interest" description="Disordered" evidence="3">
    <location>
        <begin position="395"/>
        <end position="423"/>
    </location>
</feature>
<dbReference type="PANTHER" id="PTHR41710:SF2">
    <property type="entry name" value="GLYCOSYL TRANSFERASE FAMILY 39_83 DOMAIN-CONTAINING PROTEIN"/>
    <property type="match status" value="1"/>
</dbReference>
<dbReference type="InterPro" id="IPR001258">
    <property type="entry name" value="NHL_repeat"/>
</dbReference>
<evidence type="ECO:0000313" key="6">
    <source>
        <dbReference type="EMBL" id="ABU56426.1"/>
    </source>
</evidence>
<organism evidence="6 7">
    <name type="scientific">Roseiflexus castenholzii (strain DSM 13941 / HLO8)</name>
    <dbReference type="NCBI Taxonomy" id="383372"/>
    <lineage>
        <taxon>Bacteria</taxon>
        <taxon>Bacillati</taxon>
        <taxon>Chloroflexota</taxon>
        <taxon>Chloroflexia</taxon>
        <taxon>Chloroflexales</taxon>
        <taxon>Roseiflexineae</taxon>
        <taxon>Roseiflexaceae</taxon>
        <taxon>Roseiflexus</taxon>
    </lineage>
</organism>
<keyword evidence="4" id="KW-1133">Transmembrane helix</keyword>
<feature type="transmembrane region" description="Helical" evidence="4">
    <location>
        <begin position="60"/>
        <end position="79"/>
    </location>
</feature>
<evidence type="ECO:0000256" key="1">
    <source>
        <dbReference type="ARBA" id="ARBA00022737"/>
    </source>
</evidence>
<feature type="transmembrane region" description="Helical" evidence="4">
    <location>
        <begin position="91"/>
        <end position="108"/>
    </location>
</feature>
<feature type="transmembrane region" description="Helical" evidence="4">
    <location>
        <begin position="31"/>
        <end position="48"/>
    </location>
</feature>
<feature type="transmembrane region" description="Helical" evidence="4">
    <location>
        <begin position="450"/>
        <end position="470"/>
    </location>
</feature>
<feature type="transmembrane region" description="Helical" evidence="4">
    <location>
        <begin position="233"/>
        <end position="257"/>
    </location>
</feature>
<dbReference type="CDD" id="cd05819">
    <property type="entry name" value="NHL"/>
    <property type="match status" value="1"/>
</dbReference>
<accession>A7NG39</accession>
<evidence type="ECO:0000256" key="2">
    <source>
        <dbReference type="PROSITE-ProRule" id="PRU00504"/>
    </source>
</evidence>
<dbReference type="InterPro" id="IPR019962">
    <property type="entry name" value="CHP03663"/>
</dbReference>
<feature type="repeat" description="NHL" evidence="2">
    <location>
        <begin position="895"/>
        <end position="938"/>
    </location>
</feature>
<dbReference type="HOGENOM" id="CLU_280151_0_0_0"/>
<feature type="transmembrane region" description="Helical" evidence="4">
    <location>
        <begin position="573"/>
        <end position="596"/>
    </location>
</feature>
<dbReference type="SUPFAM" id="SSF101898">
    <property type="entry name" value="NHL repeat"/>
    <property type="match status" value="1"/>
</dbReference>
<evidence type="ECO:0000256" key="4">
    <source>
        <dbReference type="SAM" id="Phobius"/>
    </source>
</evidence>
<dbReference type="eggNOG" id="COG3391">
    <property type="taxonomic scope" value="Bacteria"/>
</dbReference>
<feature type="transmembrane region" description="Helical" evidence="4">
    <location>
        <begin position="510"/>
        <end position="531"/>
    </location>
</feature>
<gene>
    <name evidence="6" type="ordered locus">Rcas_0293</name>
</gene>
<feature type="transmembrane region" description="Helical" evidence="4">
    <location>
        <begin position="476"/>
        <end position="498"/>
    </location>
</feature>
<feature type="transmembrane region" description="Helical" evidence="4">
    <location>
        <begin position="543"/>
        <end position="561"/>
    </location>
</feature>
<feature type="repeat" description="NHL" evidence="2">
    <location>
        <begin position="1016"/>
        <end position="1052"/>
    </location>
</feature>
<keyword evidence="1" id="KW-0677">Repeat</keyword>
<dbReference type="RefSeq" id="WP_011997830.1">
    <property type="nucleotide sequence ID" value="NC_009767.1"/>
</dbReference>
<dbReference type="OrthoDB" id="134672at2"/>
<feature type="transmembrane region" description="Helical" evidence="4">
    <location>
        <begin position="166"/>
        <end position="183"/>
    </location>
</feature>
<feature type="repeat" description="NHL" evidence="2">
    <location>
        <begin position="850"/>
        <end position="891"/>
    </location>
</feature>
<dbReference type="eggNOG" id="COG4745">
    <property type="taxonomic scope" value="Bacteria"/>
</dbReference>
<dbReference type="PANTHER" id="PTHR41710">
    <property type="entry name" value="GLYCOSYL TRANSFERASE, FAMILY 39"/>
    <property type="match status" value="1"/>
</dbReference>
<feature type="domain" description="Glycosyltransferase RgtA/B/C/D-like" evidence="5">
    <location>
        <begin position="95"/>
        <end position="233"/>
    </location>
</feature>
<dbReference type="KEGG" id="rca:Rcas_0293"/>
<feature type="transmembrane region" description="Helical" evidence="4">
    <location>
        <begin position="189"/>
        <end position="221"/>
    </location>
</feature>
<evidence type="ECO:0000259" key="5">
    <source>
        <dbReference type="Pfam" id="PF13231"/>
    </source>
</evidence>
<dbReference type="EMBL" id="CP000804">
    <property type="protein sequence ID" value="ABU56426.1"/>
    <property type="molecule type" value="Genomic_DNA"/>
</dbReference>
<dbReference type="STRING" id="383372.Rcas_0293"/>
<dbReference type="Pfam" id="PF13231">
    <property type="entry name" value="PMT_2"/>
    <property type="match status" value="1"/>
</dbReference>
<name>A7NG39_ROSCS</name>
<feature type="transmembrane region" description="Helical" evidence="4">
    <location>
        <begin position="307"/>
        <end position="328"/>
    </location>
</feature>
<keyword evidence="7" id="KW-1185">Reference proteome</keyword>
<evidence type="ECO:0000256" key="3">
    <source>
        <dbReference type="SAM" id="MobiDB-lite"/>
    </source>
</evidence>